<gene>
    <name evidence="1" type="ORF">HPB49_002778</name>
</gene>
<reference evidence="1" key="1">
    <citation type="submission" date="2020-05" db="EMBL/GenBank/DDBJ databases">
        <title>Large-scale comparative analyses of tick genomes elucidate their genetic diversity and vector capacities.</title>
        <authorList>
            <person name="Jia N."/>
            <person name="Wang J."/>
            <person name="Shi W."/>
            <person name="Du L."/>
            <person name="Sun Y."/>
            <person name="Zhan W."/>
            <person name="Jiang J."/>
            <person name="Wang Q."/>
            <person name="Zhang B."/>
            <person name="Ji P."/>
            <person name="Sakyi L.B."/>
            <person name="Cui X."/>
            <person name="Yuan T."/>
            <person name="Jiang B."/>
            <person name="Yang W."/>
            <person name="Lam T.T.-Y."/>
            <person name="Chang Q."/>
            <person name="Ding S."/>
            <person name="Wang X."/>
            <person name="Zhu J."/>
            <person name="Ruan X."/>
            <person name="Zhao L."/>
            <person name="Wei J."/>
            <person name="Que T."/>
            <person name="Du C."/>
            <person name="Cheng J."/>
            <person name="Dai P."/>
            <person name="Han X."/>
            <person name="Huang E."/>
            <person name="Gao Y."/>
            <person name="Liu J."/>
            <person name="Shao H."/>
            <person name="Ye R."/>
            <person name="Li L."/>
            <person name="Wei W."/>
            <person name="Wang X."/>
            <person name="Wang C."/>
            <person name="Yang T."/>
            <person name="Huo Q."/>
            <person name="Li W."/>
            <person name="Guo W."/>
            <person name="Chen H."/>
            <person name="Zhou L."/>
            <person name="Ni X."/>
            <person name="Tian J."/>
            <person name="Zhou Y."/>
            <person name="Sheng Y."/>
            <person name="Liu T."/>
            <person name="Pan Y."/>
            <person name="Xia L."/>
            <person name="Li J."/>
            <person name="Zhao F."/>
            <person name="Cao W."/>
        </authorList>
    </citation>
    <scope>NUCLEOTIDE SEQUENCE</scope>
    <source>
        <strain evidence="1">Dsil-2018</strain>
    </source>
</reference>
<dbReference type="EMBL" id="CM023471">
    <property type="protein sequence ID" value="KAH7965013.1"/>
    <property type="molecule type" value="Genomic_DNA"/>
</dbReference>
<proteinExistence type="predicted"/>
<keyword evidence="2" id="KW-1185">Reference proteome</keyword>
<name>A0ACB8DAK2_DERSI</name>
<evidence type="ECO:0000313" key="1">
    <source>
        <dbReference type="EMBL" id="KAH7965013.1"/>
    </source>
</evidence>
<organism evidence="1 2">
    <name type="scientific">Dermacentor silvarum</name>
    <name type="common">Tick</name>
    <dbReference type="NCBI Taxonomy" id="543639"/>
    <lineage>
        <taxon>Eukaryota</taxon>
        <taxon>Metazoa</taxon>
        <taxon>Ecdysozoa</taxon>
        <taxon>Arthropoda</taxon>
        <taxon>Chelicerata</taxon>
        <taxon>Arachnida</taxon>
        <taxon>Acari</taxon>
        <taxon>Parasitiformes</taxon>
        <taxon>Ixodida</taxon>
        <taxon>Ixodoidea</taxon>
        <taxon>Ixodidae</taxon>
        <taxon>Rhipicephalinae</taxon>
        <taxon>Dermacentor</taxon>
    </lineage>
</organism>
<dbReference type="Proteomes" id="UP000821865">
    <property type="component" value="Chromosome 2"/>
</dbReference>
<evidence type="ECO:0000313" key="2">
    <source>
        <dbReference type="Proteomes" id="UP000821865"/>
    </source>
</evidence>
<comment type="caution">
    <text evidence="1">The sequence shown here is derived from an EMBL/GenBank/DDBJ whole genome shotgun (WGS) entry which is preliminary data.</text>
</comment>
<protein>
    <submittedName>
        <fullName evidence="1">Uncharacterized protein</fullName>
    </submittedName>
</protein>
<accession>A0ACB8DAK2</accession>
<sequence length="141" mass="15769">MVSEELRHTFVAHHNQGMTIPEIAKRLKLRRVQIHCVVKLFQATVWRRQTVSGDRQGPAVKRDALNGNNPGAEIGRQQGNQGKFAEKHEKTHPRARSQQLDHATTRERGKARGVQISERAAAGPNEDLQAGKMPQDEAAEL</sequence>